<organism evidence="1 2">
    <name type="scientific">Gossypium stocksii</name>
    <dbReference type="NCBI Taxonomy" id="47602"/>
    <lineage>
        <taxon>Eukaryota</taxon>
        <taxon>Viridiplantae</taxon>
        <taxon>Streptophyta</taxon>
        <taxon>Embryophyta</taxon>
        <taxon>Tracheophyta</taxon>
        <taxon>Spermatophyta</taxon>
        <taxon>Magnoliopsida</taxon>
        <taxon>eudicotyledons</taxon>
        <taxon>Gunneridae</taxon>
        <taxon>Pentapetalae</taxon>
        <taxon>rosids</taxon>
        <taxon>malvids</taxon>
        <taxon>Malvales</taxon>
        <taxon>Malvaceae</taxon>
        <taxon>Malvoideae</taxon>
        <taxon>Gossypium</taxon>
    </lineage>
</organism>
<accession>A0A9D4AFL7</accession>
<dbReference type="OrthoDB" id="1716624at2759"/>
<keyword evidence="2" id="KW-1185">Reference proteome</keyword>
<sequence>MGSNAKLPYFQIKGLLIDGFSKNDPIELPIGPMTRTRAKRLKEALSGLIQQIRAERQKPKLCWAPKDIPSPSNVLHIVYKV</sequence>
<dbReference type="EMBL" id="JAIQCV010000003">
    <property type="protein sequence ID" value="KAH1114103.1"/>
    <property type="molecule type" value="Genomic_DNA"/>
</dbReference>
<proteinExistence type="predicted"/>
<comment type="caution">
    <text evidence="1">The sequence shown here is derived from an EMBL/GenBank/DDBJ whole genome shotgun (WGS) entry which is preliminary data.</text>
</comment>
<protein>
    <submittedName>
        <fullName evidence="1">Uncharacterized protein</fullName>
    </submittedName>
</protein>
<reference evidence="1 2" key="1">
    <citation type="journal article" date="2021" name="Plant Biotechnol. J.">
        <title>Multi-omics assisted identification of the key and species-specific regulatory components of drought-tolerant mechanisms in Gossypium stocksii.</title>
        <authorList>
            <person name="Yu D."/>
            <person name="Ke L."/>
            <person name="Zhang D."/>
            <person name="Wu Y."/>
            <person name="Sun Y."/>
            <person name="Mei J."/>
            <person name="Sun J."/>
            <person name="Sun Y."/>
        </authorList>
    </citation>
    <scope>NUCLEOTIDE SEQUENCE [LARGE SCALE GENOMIC DNA]</scope>
    <source>
        <strain evidence="2">cv. E1</strain>
        <tissue evidence="1">Leaf</tissue>
    </source>
</reference>
<dbReference type="AlphaFoldDB" id="A0A9D4AFL7"/>
<gene>
    <name evidence="1" type="ORF">J1N35_007481</name>
</gene>
<evidence type="ECO:0000313" key="1">
    <source>
        <dbReference type="EMBL" id="KAH1114103.1"/>
    </source>
</evidence>
<name>A0A9D4AFL7_9ROSI</name>
<evidence type="ECO:0000313" key="2">
    <source>
        <dbReference type="Proteomes" id="UP000828251"/>
    </source>
</evidence>
<dbReference type="Proteomes" id="UP000828251">
    <property type="component" value="Unassembled WGS sequence"/>
</dbReference>